<evidence type="ECO:0000313" key="5">
    <source>
        <dbReference type="EMBL" id="MDV2078958.1"/>
    </source>
</evidence>
<comment type="catalytic activity">
    <reaction evidence="2">
        <text>2 GTP = 3',3'-c-di-GMP + 2 diphosphate</text>
        <dbReference type="Rhea" id="RHEA:24898"/>
        <dbReference type="ChEBI" id="CHEBI:33019"/>
        <dbReference type="ChEBI" id="CHEBI:37565"/>
        <dbReference type="ChEBI" id="CHEBI:58805"/>
        <dbReference type="EC" id="2.7.7.65"/>
    </reaction>
</comment>
<dbReference type="RefSeq" id="WP_316973611.1">
    <property type="nucleotide sequence ID" value="NZ_JAWIIJ010000005.1"/>
</dbReference>
<dbReference type="NCBIfam" id="TIGR00254">
    <property type="entry name" value="GGDEF"/>
    <property type="match status" value="1"/>
</dbReference>
<gene>
    <name evidence="5" type="ORF">RYS15_09680</name>
</gene>
<name>A0ABU3VXF8_9GAMM</name>
<dbReference type="Gene3D" id="3.30.70.270">
    <property type="match status" value="1"/>
</dbReference>
<feature type="domain" description="GGDEF" evidence="4">
    <location>
        <begin position="196"/>
        <end position="325"/>
    </location>
</feature>
<dbReference type="InterPro" id="IPR050469">
    <property type="entry name" value="Diguanylate_Cyclase"/>
</dbReference>
<feature type="transmembrane region" description="Helical" evidence="3">
    <location>
        <begin position="69"/>
        <end position="95"/>
    </location>
</feature>
<keyword evidence="3" id="KW-0472">Membrane</keyword>
<dbReference type="PROSITE" id="PS50887">
    <property type="entry name" value="GGDEF"/>
    <property type="match status" value="1"/>
</dbReference>
<keyword evidence="3" id="KW-0812">Transmembrane</keyword>
<evidence type="ECO:0000313" key="6">
    <source>
        <dbReference type="Proteomes" id="UP001269819"/>
    </source>
</evidence>
<comment type="caution">
    <text evidence="5">The sequence shown here is derived from an EMBL/GenBank/DDBJ whole genome shotgun (WGS) entry which is preliminary data.</text>
</comment>
<evidence type="ECO:0000256" key="3">
    <source>
        <dbReference type="SAM" id="Phobius"/>
    </source>
</evidence>
<keyword evidence="3" id="KW-1133">Transmembrane helix</keyword>
<evidence type="ECO:0000256" key="1">
    <source>
        <dbReference type="ARBA" id="ARBA00012528"/>
    </source>
</evidence>
<dbReference type="InterPro" id="IPR043128">
    <property type="entry name" value="Rev_trsase/Diguanyl_cyclase"/>
</dbReference>
<dbReference type="Pfam" id="PF00990">
    <property type="entry name" value="GGDEF"/>
    <property type="match status" value="1"/>
</dbReference>
<accession>A0ABU3VXF8</accession>
<feature type="transmembrane region" description="Helical" evidence="3">
    <location>
        <begin position="135"/>
        <end position="153"/>
    </location>
</feature>
<dbReference type="SUPFAM" id="SSF55073">
    <property type="entry name" value="Nucleotide cyclase"/>
    <property type="match status" value="1"/>
</dbReference>
<dbReference type="InterPro" id="IPR000160">
    <property type="entry name" value="GGDEF_dom"/>
</dbReference>
<dbReference type="SMART" id="SM00267">
    <property type="entry name" value="GGDEF"/>
    <property type="match status" value="1"/>
</dbReference>
<dbReference type="GO" id="GO:0052621">
    <property type="term" value="F:diguanylate cyclase activity"/>
    <property type="evidence" value="ECO:0007669"/>
    <property type="project" value="UniProtKB-EC"/>
</dbReference>
<feature type="transmembrane region" description="Helical" evidence="3">
    <location>
        <begin position="101"/>
        <end position="123"/>
    </location>
</feature>
<protein>
    <recommendedName>
        <fullName evidence="1">diguanylate cyclase</fullName>
        <ecNumber evidence="1">2.7.7.65</ecNumber>
    </recommendedName>
</protein>
<dbReference type="PANTHER" id="PTHR45138">
    <property type="entry name" value="REGULATORY COMPONENTS OF SENSORY TRANSDUCTION SYSTEM"/>
    <property type="match status" value="1"/>
</dbReference>
<evidence type="ECO:0000259" key="4">
    <source>
        <dbReference type="PROSITE" id="PS50887"/>
    </source>
</evidence>
<dbReference type="CDD" id="cd01949">
    <property type="entry name" value="GGDEF"/>
    <property type="match status" value="1"/>
</dbReference>
<evidence type="ECO:0000256" key="2">
    <source>
        <dbReference type="ARBA" id="ARBA00034247"/>
    </source>
</evidence>
<keyword evidence="5" id="KW-0548">Nucleotidyltransferase</keyword>
<dbReference type="EC" id="2.7.7.65" evidence="1"/>
<reference evidence="5 6" key="1">
    <citation type="submission" date="2023-10" db="EMBL/GenBank/DDBJ databases">
        <title>Characteristics and mechanism of a salt-tolerant marine origin heterotrophic nitrifying- aerobic denitrifying bacteria Marinobacter xestospongiae HN1.</title>
        <authorList>
            <person name="Qi R."/>
        </authorList>
    </citation>
    <scope>NUCLEOTIDE SEQUENCE [LARGE SCALE GENOMIC DNA]</scope>
    <source>
        <strain evidence="5 6">HN1</strain>
    </source>
</reference>
<dbReference type="PANTHER" id="PTHR45138:SF9">
    <property type="entry name" value="DIGUANYLATE CYCLASE DGCM-RELATED"/>
    <property type="match status" value="1"/>
</dbReference>
<sequence length="333" mass="36292">MYSRLRSNFRLSIITLLGASAVLGITPFALYRFWQGTILAGLIDLSILVSICGAVVYAWRTSDTYRSGFFLAIVACGGGVAVATVQGEVGLFWLYPSLITSFFLTVAPVAVLINLAAVMALIIHGAAFSSHEQMWSFVTTAIVVSCCAYVFALRNENQRARLEQLATLDPLTGIKNRRSMDRELTAAVASHRRNGLSYALTLLDLDHFKRINDQFGHSVGDEVLVEFVSLLERHTRKSDQLFRYGGEEFVLLLPGVDESGLQAVMNHLQHSLRRSLKSPAGPVTASIGIALLRQGDDAASWLARADEALYQAKAAGRDRIIYAEALAPVTVAG</sequence>
<proteinExistence type="predicted"/>
<dbReference type="InterPro" id="IPR029787">
    <property type="entry name" value="Nucleotide_cyclase"/>
</dbReference>
<feature type="transmembrane region" description="Helical" evidence="3">
    <location>
        <begin position="37"/>
        <end position="57"/>
    </location>
</feature>
<organism evidence="5 6">
    <name type="scientific">Marinobacter xestospongiae</name>
    <dbReference type="NCBI Taxonomy" id="994319"/>
    <lineage>
        <taxon>Bacteria</taxon>
        <taxon>Pseudomonadati</taxon>
        <taxon>Pseudomonadota</taxon>
        <taxon>Gammaproteobacteria</taxon>
        <taxon>Pseudomonadales</taxon>
        <taxon>Marinobacteraceae</taxon>
        <taxon>Marinobacter</taxon>
    </lineage>
</organism>
<dbReference type="Proteomes" id="UP001269819">
    <property type="component" value="Unassembled WGS sequence"/>
</dbReference>
<dbReference type="EMBL" id="JAWIIJ010000005">
    <property type="protein sequence ID" value="MDV2078958.1"/>
    <property type="molecule type" value="Genomic_DNA"/>
</dbReference>
<keyword evidence="5" id="KW-0808">Transferase</keyword>
<keyword evidence="6" id="KW-1185">Reference proteome</keyword>
<feature type="transmembrane region" description="Helical" evidence="3">
    <location>
        <begin position="12"/>
        <end position="31"/>
    </location>
</feature>